<dbReference type="GO" id="GO:0030288">
    <property type="term" value="C:outer membrane-bounded periplasmic space"/>
    <property type="evidence" value="ECO:0007669"/>
    <property type="project" value="TreeGrafter"/>
</dbReference>
<keyword evidence="1" id="KW-0378">Hydrolase</keyword>
<evidence type="ECO:0000256" key="2">
    <source>
        <dbReference type="SAM" id="SignalP"/>
    </source>
</evidence>
<dbReference type="InterPro" id="IPR013783">
    <property type="entry name" value="Ig-like_fold"/>
</dbReference>
<dbReference type="PANTHER" id="PTHR30404">
    <property type="entry name" value="N-ACETYLMURAMOYL-L-ALANINE AMIDASE"/>
    <property type="match status" value="1"/>
</dbReference>
<dbReference type="AlphaFoldDB" id="A0A923LQB9"/>
<proteinExistence type="predicted"/>
<accession>A0A923LQB9</accession>
<name>A0A923LQB9_9FIRM</name>
<dbReference type="SMART" id="SM00646">
    <property type="entry name" value="Ami_3"/>
    <property type="match status" value="1"/>
</dbReference>
<sequence>MKYMKKLMAVLLMTAIFVVSGAQEESAKTKTDLVVVLDAGHGGYDTGATGNGLQEKQLTYKIAQYCKAELEKYNGVSVYMTRSNDSFISINRRISEATKAKADVLVSIHINSAPSADAKGAEVYYPNSNYRPFCGSKGQRLASAIQKNLVNLGLRNRGIKTLNSMSGNTYSDGSAADYYGIIRGAKLAGYPGIIVEHAFISNASDAKEHLAGNYALRQLGIADAKGIAACYGLKKTGSATASLEKTEITKLTGKSSSSAYIEWDTVDGANGYEIYRSTSRYSGYKQVAAIKKRNAGAYTDKSVKAGKTYFYKVRPYCMSGNKKMTASFSKAQKVRLIKKPIISIGTLSSSQVKIKWKEVSGAKRYEIYRSTAQDGKYQKIAVVENRLSFKDTKAGKKSYYKVRAAGSGINGNTYSSYSKVKWKGSK</sequence>
<dbReference type="Gene3D" id="2.60.40.10">
    <property type="entry name" value="Immunoglobulins"/>
    <property type="match status" value="2"/>
</dbReference>
<gene>
    <name evidence="4" type="ORF">H8S17_07950</name>
</gene>
<organism evidence="4 5">
    <name type="scientific">Roseburia zhanii</name>
    <dbReference type="NCBI Taxonomy" id="2763064"/>
    <lineage>
        <taxon>Bacteria</taxon>
        <taxon>Bacillati</taxon>
        <taxon>Bacillota</taxon>
        <taxon>Clostridia</taxon>
        <taxon>Lachnospirales</taxon>
        <taxon>Lachnospiraceae</taxon>
        <taxon>Roseburia</taxon>
    </lineage>
</organism>
<dbReference type="EMBL" id="JACOPH010000005">
    <property type="protein sequence ID" value="MBC5714139.1"/>
    <property type="molecule type" value="Genomic_DNA"/>
</dbReference>
<dbReference type="InterPro" id="IPR050695">
    <property type="entry name" value="N-acetylmuramoyl_amidase_3"/>
</dbReference>
<feature type="domain" description="MurNAc-LAA" evidence="3">
    <location>
        <begin position="94"/>
        <end position="228"/>
    </location>
</feature>
<dbReference type="Gene3D" id="3.40.630.40">
    <property type="entry name" value="Zn-dependent exopeptidases"/>
    <property type="match status" value="1"/>
</dbReference>
<comment type="caution">
    <text evidence="4">The sequence shown here is derived from an EMBL/GenBank/DDBJ whole genome shotgun (WGS) entry which is preliminary data.</text>
</comment>
<evidence type="ECO:0000256" key="1">
    <source>
        <dbReference type="ARBA" id="ARBA00022801"/>
    </source>
</evidence>
<dbReference type="Pfam" id="PF01520">
    <property type="entry name" value="Amidase_3"/>
    <property type="match status" value="1"/>
</dbReference>
<dbReference type="InterPro" id="IPR036116">
    <property type="entry name" value="FN3_sf"/>
</dbReference>
<evidence type="ECO:0000259" key="3">
    <source>
        <dbReference type="SMART" id="SM00646"/>
    </source>
</evidence>
<dbReference type="PANTHER" id="PTHR30404:SF0">
    <property type="entry name" value="N-ACETYLMURAMOYL-L-ALANINE AMIDASE AMIC"/>
    <property type="match status" value="1"/>
</dbReference>
<feature type="signal peptide" evidence="2">
    <location>
        <begin position="1"/>
        <end position="22"/>
    </location>
</feature>
<keyword evidence="2" id="KW-0732">Signal</keyword>
<evidence type="ECO:0000313" key="5">
    <source>
        <dbReference type="Proteomes" id="UP000606720"/>
    </source>
</evidence>
<dbReference type="SUPFAM" id="SSF49265">
    <property type="entry name" value="Fibronectin type III"/>
    <property type="match status" value="1"/>
</dbReference>
<dbReference type="InterPro" id="IPR002508">
    <property type="entry name" value="MurNAc-LAA_cat"/>
</dbReference>
<dbReference type="RefSeq" id="WP_186866886.1">
    <property type="nucleotide sequence ID" value="NZ_JACOPH010000005.1"/>
</dbReference>
<keyword evidence="5" id="KW-1185">Reference proteome</keyword>
<reference evidence="4" key="1">
    <citation type="submission" date="2020-08" db="EMBL/GenBank/DDBJ databases">
        <title>Genome public.</title>
        <authorList>
            <person name="Liu C."/>
            <person name="Sun Q."/>
        </authorList>
    </citation>
    <scope>NUCLEOTIDE SEQUENCE</scope>
    <source>
        <strain evidence="4">BX1005</strain>
    </source>
</reference>
<dbReference type="SUPFAM" id="SSF53187">
    <property type="entry name" value="Zn-dependent exopeptidases"/>
    <property type="match status" value="1"/>
</dbReference>
<dbReference type="Proteomes" id="UP000606720">
    <property type="component" value="Unassembled WGS sequence"/>
</dbReference>
<dbReference type="GO" id="GO:0008745">
    <property type="term" value="F:N-acetylmuramoyl-L-alanine amidase activity"/>
    <property type="evidence" value="ECO:0007669"/>
    <property type="project" value="InterPro"/>
</dbReference>
<evidence type="ECO:0000313" key="4">
    <source>
        <dbReference type="EMBL" id="MBC5714139.1"/>
    </source>
</evidence>
<dbReference type="GO" id="GO:0009253">
    <property type="term" value="P:peptidoglycan catabolic process"/>
    <property type="evidence" value="ECO:0007669"/>
    <property type="project" value="InterPro"/>
</dbReference>
<feature type="chain" id="PRO_5038692105" evidence="2">
    <location>
        <begin position="23"/>
        <end position="426"/>
    </location>
</feature>
<protein>
    <submittedName>
        <fullName evidence="4">N-acetylmuramoyl-L-alanine amidase</fullName>
    </submittedName>
</protein>
<dbReference type="CDD" id="cd02696">
    <property type="entry name" value="MurNAc-LAA"/>
    <property type="match status" value="1"/>
</dbReference>